<keyword evidence="2" id="KW-1185">Reference proteome</keyword>
<dbReference type="EMBL" id="PDUG01000002">
    <property type="protein sequence ID" value="PIC48648.1"/>
    <property type="molecule type" value="Genomic_DNA"/>
</dbReference>
<proteinExistence type="predicted"/>
<protein>
    <submittedName>
        <fullName evidence="1">Uncharacterized protein</fullName>
    </submittedName>
</protein>
<organism evidence="1 2">
    <name type="scientific">Caenorhabditis nigoni</name>
    <dbReference type="NCBI Taxonomy" id="1611254"/>
    <lineage>
        <taxon>Eukaryota</taxon>
        <taxon>Metazoa</taxon>
        <taxon>Ecdysozoa</taxon>
        <taxon>Nematoda</taxon>
        <taxon>Chromadorea</taxon>
        <taxon>Rhabditida</taxon>
        <taxon>Rhabditina</taxon>
        <taxon>Rhabditomorpha</taxon>
        <taxon>Rhabditoidea</taxon>
        <taxon>Rhabditidae</taxon>
        <taxon>Peloderinae</taxon>
        <taxon>Caenorhabditis</taxon>
    </lineage>
</organism>
<gene>
    <name evidence="1" type="primary">Cnig_chr_II.g7546</name>
    <name evidence="1" type="ORF">B9Z55_007546</name>
</gene>
<dbReference type="AlphaFoldDB" id="A0A2G5VA56"/>
<dbReference type="STRING" id="1611254.A0A2G5VA56"/>
<reference evidence="2" key="1">
    <citation type="submission" date="2017-10" db="EMBL/GenBank/DDBJ databases">
        <title>Rapid genome shrinkage in a self-fertile nematode reveals novel sperm competition proteins.</title>
        <authorList>
            <person name="Yin D."/>
            <person name="Schwarz E.M."/>
            <person name="Thomas C.G."/>
            <person name="Felde R.L."/>
            <person name="Korf I.F."/>
            <person name="Cutter A.D."/>
            <person name="Schartner C.M."/>
            <person name="Ralston E.J."/>
            <person name="Meyer B.J."/>
            <person name="Haag E.S."/>
        </authorList>
    </citation>
    <scope>NUCLEOTIDE SEQUENCE [LARGE SCALE GENOMIC DNA]</scope>
    <source>
        <strain evidence="2">JU1422</strain>
    </source>
</reference>
<sequence>MDIQLKRLHWDPPTTEKRVANIGRRKHVSLADFANFIIQDRPGLTSRFQGSGRLCQLLIIDMVCRIQEQRMQALTTKRAEFPLFYFLYSSHFVST</sequence>
<evidence type="ECO:0000313" key="1">
    <source>
        <dbReference type="EMBL" id="PIC48648.1"/>
    </source>
</evidence>
<accession>A0A2G5VA56</accession>
<name>A0A2G5VA56_9PELO</name>
<evidence type="ECO:0000313" key="2">
    <source>
        <dbReference type="Proteomes" id="UP000230233"/>
    </source>
</evidence>
<comment type="caution">
    <text evidence="1">The sequence shown here is derived from an EMBL/GenBank/DDBJ whole genome shotgun (WGS) entry which is preliminary data.</text>
</comment>
<dbReference type="Proteomes" id="UP000230233">
    <property type="component" value="Chromosome II"/>
</dbReference>